<gene>
    <name evidence="1" type="ORF">Pgy4_15789</name>
</gene>
<name>F3C618_PSESG</name>
<organism evidence="1 2">
    <name type="scientific">Pseudomonas savastanoi pv. glycinea str. race 4</name>
    <dbReference type="NCBI Taxonomy" id="875330"/>
    <lineage>
        <taxon>Bacteria</taxon>
        <taxon>Pseudomonadati</taxon>
        <taxon>Pseudomonadota</taxon>
        <taxon>Gammaproteobacteria</taxon>
        <taxon>Pseudomonadales</taxon>
        <taxon>Pseudomonadaceae</taxon>
        <taxon>Pseudomonas</taxon>
    </lineage>
</organism>
<dbReference type="EMBL" id="ADWY01000716">
    <property type="protein sequence ID" value="EGH14177.1"/>
    <property type="molecule type" value="Genomic_DNA"/>
</dbReference>
<dbReference type="HOGENOM" id="CLU_2595762_0_0_6"/>
<protein>
    <submittedName>
        <fullName evidence="1">Uncharacterized protein</fullName>
    </submittedName>
</protein>
<accession>F3C618</accession>
<reference evidence="1 2" key="1">
    <citation type="journal article" date="2011" name="PLoS Pathog.">
        <title>Dynamic evolution of pathogenicity revealed by sequencing and comparative genomics of 19 Pseudomonas syringae isolates.</title>
        <authorList>
            <person name="Baltrus D.A."/>
            <person name="Nishimura M.T."/>
            <person name="Romanchuk A."/>
            <person name="Chang J.H."/>
            <person name="Mukhtar M.S."/>
            <person name="Cherkis K."/>
            <person name="Roach J."/>
            <person name="Grant S.R."/>
            <person name="Jones C.D."/>
            <person name="Dangl J.L."/>
        </authorList>
    </citation>
    <scope>NUCLEOTIDE SEQUENCE [LARGE SCALE GENOMIC DNA]</scope>
    <source>
        <strain evidence="2">race 4</strain>
    </source>
</reference>
<evidence type="ECO:0000313" key="2">
    <source>
        <dbReference type="Proteomes" id="UP000005466"/>
    </source>
</evidence>
<comment type="caution">
    <text evidence="1">The sequence shown here is derived from an EMBL/GenBank/DDBJ whole genome shotgun (WGS) entry which is preliminary data.</text>
</comment>
<evidence type="ECO:0000313" key="1">
    <source>
        <dbReference type="EMBL" id="EGH14177.1"/>
    </source>
</evidence>
<dbReference type="PATRIC" id="fig|875330.6.peg.2720"/>
<dbReference type="Proteomes" id="UP000005466">
    <property type="component" value="Unassembled WGS sequence"/>
</dbReference>
<sequence length="79" mass="8436">QGFAVGASVTCSTGTKRIVNVDDDLHRGRLKVSIDSIEEIFYYDPDNGALLSPTQAPPAPPSVYVQGVSVKDWSSLPSD</sequence>
<proteinExistence type="predicted"/>
<dbReference type="AlphaFoldDB" id="F3C618"/>
<feature type="non-terminal residue" evidence="1">
    <location>
        <position position="1"/>
    </location>
</feature>